<keyword evidence="1" id="KW-0472">Membrane</keyword>
<dbReference type="Proteomes" id="UP000183843">
    <property type="component" value="Unassembled WGS sequence"/>
</dbReference>
<evidence type="ECO:0000313" key="3">
    <source>
        <dbReference type="Proteomes" id="UP000183843"/>
    </source>
</evidence>
<name>A0A1I0YCF6_SELRU</name>
<keyword evidence="1" id="KW-1133">Transmembrane helix</keyword>
<gene>
    <name evidence="2" type="ORF">SAMN05216587_11128</name>
</gene>
<organism evidence="2 3">
    <name type="scientific">Selenomonas ruminantium</name>
    <dbReference type="NCBI Taxonomy" id="971"/>
    <lineage>
        <taxon>Bacteria</taxon>
        <taxon>Bacillati</taxon>
        <taxon>Bacillota</taxon>
        <taxon>Negativicutes</taxon>
        <taxon>Selenomonadales</taxon>
        <taxon>Selenomonadaceae</taxon>
        <taxon>Selenomonas</taxon>
    </lineage>
</organism>
<dbReference type="EMBL" id="FOJX01000011">
    <property type="protein sequence ID" value="SFB10068.1"/>
    <property type="molecule type" value="Genomic_DNA"/>
</dbReference>
<evidence type="ECO:0000256" key="1">
    <source>
        <dbReference type="SAM" id="Phobius"/>
    </source>
</evidence>
<accession>A0A1I0YCF6</accession>
<sequence length="62" mass="7000">MKRVNTKIIDLLMYVIGLYSRKKSVVTCDGVFCGYAYSGYPVRRYLWTAVLFGAMVAGLIID</sequence>
<evidence type="ECO:0000313" key="2">
    <source>
        <dbReference type="EMBL" id="SFB10068.1"/>
    </source>
</evidence>
<protein>
    <submittedName>
        <fullName evidence="2">Uncharacterized protein</fullName>
    </submittedName>
</protein>
<dbReference type="AlphaFoldDB" id="A0A1I0YCF6"/>
<keyword evidence="1" id="KW-0812">Transmembrane</keyword>
<proteinExistence type="predicted"/>
<reference evidence="2 3" key="1">
    <citation type="submission" date="2016-10" db="EMBL/GenBank/DDBJ databases">
        <authorList>
            <person name="de Groot N.N."/>
        </authorList>
    </citation>
    <scope>NUCLEOTIDE SEQUENCE [LARGE SCALE GENOMIC DNA]</scope>
    <source>
        <strain evidence="2 3">L14</strain>
    </source>
</reference>
<dbReference type="RefSeq" id="WP_074816649.1">
    <property type="nucleotide sequence ID" value="NZ_FOJX01000011.1"/>
</dbReference>
<feature type="transmembrane region" description="Helical" evidence="1">
    <location>
        <begin position="45"/>
        <end position="61"/>
    </location>
</feature>